<feature type="region of interest" description="Disordered" evidence="1">
    <location>
        <begin position="1"/>
        <end position="39"/>
    </location>
</feature>
<dbReference type="AlphaFoldDB" id="A0A8H3IZR9"/>
<dbReference type="Proteomes" id="UP000664521">
    <property type="component" value="Unassembled WGS sequence"/>
</dbReference>
<proteinExistence type="predicted"/>
<evidence type="ECO:0000313" key="2">
    <source>
        <dbReference type="EMBL" id="CAF9937445.1"/>
    </source>
</evidence>
<gene>
    <name evidence="2" type="ORF">HETSPECPRED_000541</name>
</gene>
<evidence type="ECO:0000256" key="1">
    <source>
        <dbReference type="SAM" id="MobiDB-lite"/>
    </source>
</evidence>
<accession>A0A8H3IZR9</accession>
<sequence length="119" mass="13743">MSSSRDPRDRSGRPNVTVLTSDQYRPATPLPSRESVKDTETDWLSAFEAKEIEDLRQWYEENAQAQRDAEEQQLVNASRTRREAYDGLREILRSLSLDKFGPATSVWKTREEQRAAAIK</sequence>
<organism evidence="2 3">
    <name type="scientific">Heterodermia speciosa</name>
    <dbReference type="NCBI Taxonomy" id="116794"/>
    <lineage>
        <taxon>Eukaryota</taxon>
        <taxon>Fungi</taxon>
        <taxon>Dikarya</taxon>
        <taxon>Ascomycota</taxon>
        <taxon>Pezizomycotina</taxon>
        <taxon>Lecanoromycetes</taxon>
        <taxon>OSLEUM clade</taxon>
        <taxon>Lecanoromycetidae</taxon>
        <taxon>Caliciales</taxon>
        <taxon>Physciaceae</taxon>
        <taxon>Heterodermia</taxon>
    </lineage>
</organism>
<keyword evidence="3" id="KW-1185">Reference proteome</keyword>
<reference evidence="2" key="1">
    <citation type="submission" date="2021-03" db="EMBL/GenBank/DDBJ databases">
        <authorList>
            <person name="Tagirdzhanova G."/>
        </authorList>
    </citation>
    <scope>NUCLEOTIDE SEQUENCE</scope>
</reference>
<comment type="caution">
    <text evidence="2">The sequence shown here is derived from an EMBL/GenBank/DDBJ whole genome shotgun (WGS) entry which is preliminary data.</text>
</comment>
<protein>
    <submittedName>
        <fullName evidence="2">Uncharacterized protein</fullName>
    </submittedName>
</protein>
<feature type="compositionally biased region" description="Basic and acidic residues" evidence="1">
    <location>
        <begin position="1"/>
        <end position="12"/>
    </location>
</feature>
<name>A0A8H3IZR9_9LECA</name>
<evidence type="ECO:0000313" key="3">
    <source>
        <dbReference type="Proteomes" id="UP000664521"/>
    </source>
</evidence>
<dbReference type="EMBL" id="CAJPDS010000101">
    <property type="protein sequence ID" value="CAF9937445.1"/>
    <property type="molecule type" value="Genomic_DNA"/>
</dbReference>